<accession>A0AAW9RAV3</accession>
<dbReference type="Pfam" id="PF00185">
    <property type="entry name" value="OTCace"/>
    <property type="match status" value="1"/>
</dbReference>
<dbReference type="Proteomes" id="UP001359886">
    <property type="component" value="Unassembled WGS sequence"/>
</dbReference>
<comment type="similarity">
    <text evidence="2 7">Belongs to the aspartate/ornithine carbamoyltransferase superfamily. ATCase family.</text>
</comment>
<dbReference type="EC" id="2.1.3.2" evidence="7"/>
<comment type="subunit">
    <text evidence="7">Heterododecamer (2C3:3R2) of six catalytic PyrB chains organized as two trimers (C3), and six regulatory PyrI chains organized as three dimers (R2).</text>
</comment>
<reference evidence="10 11" key="1">
    <citation type="submission" date="2024-02" db="EMBL/GenBank/DDBJ databases">
        <title>A novel Wenzhouxiangellaceae bacterium, isolated from coastal sediments.</title>
        <authorList>
            <person name="Du Z.-J."/>
            <person name="Ye Y.-Q."/>
            <person name="Zhang X.-Y."/>
        </authorList>
    </citation>
    <scope>NUCLEOTIDE SEQUENCE [LARGE SCALE GENOMIC DNA]</scope>
    <source>
        <strain evidence="10 11">CH-27</strain>
    </source>
</reference>
<evidence type="ECO:0000256" key="3">
    <source>
        <dbReference type="ARBA" id="ARBA00022679"/>
    </source>
</evidence>
<dbReference type="Gene3D" id="3.40.50.1370">
    <property type="entry name" value="Aspartate/ornithine carbamoyltransferase"/>
    <property type="match status" value="2"/>
</dbReference>
<dbReference type="GO" id="GO:0006207">
    <property type="term" value="P:'de novo' pyrimidine nucleobase biosynthetic process"/>
    <property type="evidence" value="ECO:0007669"/>
    <property type="project" value="InterPro"/>
</dbReference>
<feature type="binding site" evidence="7">
    <location>
        <position position="274"/>
    </location>
    <ligand>
        <name>carbamoyl phosphate</name>
        <dbReference type="ChEBI" id="CHEBI:58228"/>
    </ligand>
</feature>
<dbReference type="AlphaFoldDB" id="A0AAW9RAV3"/>
<keyword evidence="3 7" id="KW-0808">Transferase</keyword>
<dbReference type="GO" id="GO:0004070">
    <property type="term" value="F:aspartate carbamoyltransferase activity"/>
    <property type="evidence" value="ECO:0007669"/>
    <property type="project" value="UniProtKB-UniRule"/>
</dbReference>
<dbReference type="SUPFAM" id="SSF53671">
    <property type="entry name" value="Aspartate/ornithine carbamoyltransferase"/>
    <property type="match status" value="1"/>
</dbReference>
<evidence type="ECO:0000256" key="2">
    <source>
        <dbReference type="ARBA" id="ARBA00008896"/>
    </source>
</evidence>
<dbReference type="HAMAP" id="MF_00001">
    <property type="entry name" value="Asp_carb_tr"/>
    <property type="match status" value="1"/>
</dbReference>
<dbReference type="GO" id="GO:0044205">
    <property type="term" value="P:'de novo' UMP biosynthetic process"/>
    <property type="evidence" value="ECO:0007669"/>
    <property type="project" value="UniProtKB-UniRule"/>
</dbReference>
<dbReference type="RefSeq" id="WP_354694387.1">
    <property type="nucleotide sequence ID" value="NZ_JAZHOG010000003.1"/>
</dbReference>
<dbReference type="GO" id="GO:0005829">
    <property type="term" value="C:cytosol"/>
    <property type="evidence" value="ECO:0007669"/>
    <property type="project" value="TreeGrafter"/>
</dbReference>
<dbReference type="InterPro" id="IPR002082">
    <property type="entry name" value="Asp_carbamoyltransf"/>
</dbReference>
<dbReference type="InterPro" id="IPR036901">
    <property type="entry name" value="Asp/Orn_carbamoylTrfase_sf"/>
</dbReference>
<feature type="domain" description="Aspartate/ornithine carbamoyltransferase carbamoyl-P binding" evidence="9">
    <location>
        <begin position="16"/>
        <end position="157"/>
    </location>
</feature>
<feature type="binding site" evidence="7">
    <location>
        <position position="147"/>
    </location>
    <ligand>
        <name>carbamoyl phosphate</name>
        <dbReference type="ChEBI" id="CHEBI:58228"/>
    </ligand>
</feature>
<evidence type="ECO:0000256" key="1">
    <source>
        <dbReference type="ARBA" id="ARBA00004852"/>
    </source>
</evidence>
<gene>
    <name evidence="7" type="primary">pyrB</name>
    <name evidence="10" type="ORF">V3330_05475</name>
</gene>
<proteinExistence type="inferred from homology"/>
<evidence type="ECO:0000313" key="11">
    <source>
        <dbReference type="Proteomes" id="UP001359886"/>
    </source>
</evidence>
<evidence type="ECO:0000259" key="8">
    <source>
        <dbReference type="Pfam" id="PF00185"/>
    </source>
</evidence>
<dbReference type="NCBIfam" id="TIGR00670">
    <property type="entry name" value="asp_carb_tr"/>
    <property type="match status" value="1"/>
</dbReference>
<comment type="catalytic activity">
    <reaction evidence="6 7">
        <text>carbamoyl phosphate + L-aspartate = N-carbamoyl-L-aspartate + phosphate + H(+)</text>
        <dbReference type="Rhea" id="RHEA:20013"/>
        <dbReference type="ChEBI" id="CHEBI:15378"/>
        <dbReference type="ChEBI" id="CHEBI:29991"/>
        <dbReference type="ChEBI" id="CHEBI:32814"/>
        <dbReference type="ChEBI" id="CHEBI:43474"/>
        <dbReference type="ChEBI" id="CHEBI:58228"/>
        <dbReference type="EC" id="2.1.3.2"/>
    </reaction>
</comment>
<dbReference type="GO" id="GO:0006520">
    <property type="term" value="P:amino acid metabolic process"/>
    <property type="evidence" value="ECO:0007669"/>
    <property type="project" value="InterPro"/>
</dbReference>
<protein>
    <recommendedName>
        <fullName evidence="7">Aspartate carbamoyltransferase</fullName>
        <ecNumber evidence="7">2.1.3.2</ecNumber>
    </recommendedName>
    <alternativeName>
        <fullName evidence="7">Aspartate transcarbamylase</fullName>
        <shortName evidence="7">ATCase</shortName>
    </alternativeName>
</protein>
<name>A0AAW9RAV3_9GAMM</name>
<dbReference type="GO" id="GO:0016597">
    <property type="term" value="F:amino acid binding"/>
    <property type="evidence" value="ECO:0007669"/>
    <property type="project" value="InterPro"/>
</dbReference>
<dbReference type="EMBL" id="JAZHOG010000003">
    <property type="protein sequence ID" value="MEJ8567068.1"/>
    <property type="molecule type" value="Genomic_DNA"/>
</dbReference>
<keyword evidence="11" id="KW-1185">Reference proteome</keyword>
<dbReference type="PRINTS" id="PR00101">
    <property type="entry name" value="ATCASE"/>
</dbReference>
<feature type="binding site" evidence="7">
    <location>
        <position position="177"/>
    </location>
    <ligand>
        <name>L-aspartate</name>
        <dbReference type="ChEBI" id="CHEBI:29991"/>
    </ligand>
</feature>
<evidence type="ECO:0000313" key="10">
    <source>
        <dbReference type="EMBL" id="MEJ8567068.1"/>
    </source>
</evidence>
<dbReference type="InterPro" id="IPR006130">
    <property type="entry name" value="Asp/Orn_carbamoylTrfase"/>
</dbReference>
<dbReference type="InterPro" id="IPR006131">
    <property type="entry name" value="Asp_carbamoyltransf_Asp/Orn-bd"/>
</dbReference>
<evidence type="ECO:0000259" key="9">
    <source>
        <dbReference type="Pfam" id="PF02729"/>
    </source>
</evidence>
<dbReference type="NCBIfam" id="NF002032">
    <property type="entry name" value="PRK00856.1"/>
    <property type="match status" value="1"/>
</dbReference>
<dbReference type="PROSITE" id="PS00097">
    <property type="entry name" value="CARBAMOYLTRANSFERASE"/>
    <property type="match status" value="1"/>
</dbReference>
<feature type="binding site" evidence="7">
    <location>
        <position position="144"/>
    </location>
    <ligand>
        <name>carbamoyl phosphate</name>
        <dbReference type="ChEBI" id="CHEBI:58228"/>
    </ligand>
</feature>
<evidence type="ECO:0000256" key="5">
    <source>
        <dbReference type="ARBA" id="ARBA00043884"/>
    </source>
</evidence>
<feature type="binding site" evidence="7">
    <location>
        <position position="232"/>
    </location>
    <ligand>
        <name>L-aspartate</name>
        <dbReference type="ChEBI" id="CHEBI:29991"/>
    </ligand>
</feature>
<organism evidence="10 11">
    <name type="scientific">Elongatibacter sediminis</name>
    <dbReference type="NCBI Taxonomy" id="3119006"/>
    <lineage>
        <taxon>Bacteria</taxon>
        <taxon>Pseudomonadati</taxon>
        <taxon>Pseudomonadota</taxon>
        <taxon>Gammaproteobacteria</taxon>
        <taxon>Chromatiales</taxon>
        <taxon>Wenzhouxiangellaceae</taxon>
        <taxon>Elongatibacter</taxon>
    </lineage>
</organism>
<feature type="domain" description="Aspartate/ornithine carbamoyltransferase Asp/Orn-binding" evidence="8">
    <location>
        <begin position="165"/>
        <end position="309"/>
    </location>
</feature>
<feature type="binding site" evidence="7">
    <location>
        <position position="65"/>
    </location>
    <ligand>
        <name>carbamoyl phosphate</name>
        <dbReference type="ChEBI" id="CHEBI:58228"/>
    </ligand>
</feature>
<evidence type="ECO:0000256" key="4">
    <source>
        <dbReference type="ARBA" id="ARBA00022975"/>
    </source>
</evidence>
<dbReference type="PANTHER" id="PTHR45753:SF6">
    <property type="entry name" value="ASPARTATE CARBAMOYLTRANSFERASE"/>
    <property type="match status" value="1"/>
</dbReference>
<evidence type="ECO:0000256" key="7">
    <source>
        <dbReference type="HAMAP-Rule" id="MF_00001"/>
    </source>
</evidence>
<feature type="binding site" evidence="7">
    <location>
        <position position="64"/>
    </location>
    <ligand>
        <name>carbamoyl phosphate</name>
        <dbReference type="ChEBI" id="CHEBI:58228"/>
    </ligand>
</feature>
<dbReference type="PANTHER" id="PTHR45753">
    <property type="entry name" value="ORNITHINE CARBAMOYLTRANSFERASE, MITOCHONDRIAL"/>
    <property type="match status" value="1"/>
</dbReference>
<comment type="pathway">
    <text evidence="1 7">Pyrimidine metabolism; UMP biosynthesis via de novo pathway; (S)-dihydroorotate from bicarbonate: step 2/3.</text>
</comment>
<evidence type="ECO:0000256" key="6">
    <source>
        <dbReference type="ARBA" id="ARBA00048859"/>
    </source>
</evidence>
<comment type="caution">
    <text evidence="10">The sequence shown here is derived from an EMBL/GenBank/DDBJ whole genome shotgun (WGS) entry which is preliminary data.</text>
</comment>
<feature type="binding site" evidence="7">
    <location>
        <position position="92"/>
    </location>
    <ligand>
        <name>L-aspartate</name>
        <dbReference type="ChEBI" id="CHEBI:29991"/>
    </ligand>
</feature>
<dbReference type="PRINTS" id="PR00100">
    <property type="entry name" value="AOTCASE"/>
</dbReference>
<keyword evidence="4 7" id="KW-0665">Pyrimidine biosynthesis</keyword>
<feature type="binding site" evidence="7">
    <location>
        <position position="273"/>
    </location>
    <ligand>
        <name>carbamoyl phosphate</name>
        <dbReference type="ChEBI" id="CHEBI:58228"/>
    </ligand>
</feature>
<dbReference type="InterPro" id="IPR006132">
    <property type="entry name" value="Asp/Orn_carbamoyltranf_P-bd"/>
</dbReference>
<dbReference type="Pfam" id="PF02729">
    <property type="entry name" value="OTCace_N"/>
    <property type="match status" value="1"/>
</dbReference>
<feature type="binding site" evidence="7">
    <location>
        <position position="114"/>
    </location>
    <ligand>
        <name>carbamoyl phosphate</name>
        <dbReference type="ChEBI" id="CHEBI:58228"/>
    </ligand>
</feature>
<comment type="function">
    <text evidence="5 7">Catalyzes the condensation of carbamoyl phosphate and aspartate to form carbamoyl aspartate and inorganic phosphate, the committed step in the de novo pyrimidine nucleotide biosynthesis pathway.</text>
</comment>
<sequence length="320" mass="34890">MRENPQESEMAKPLEHFTHTDPCTDDQLHELVNRALQVAGNAQAFANALSGRLLINLFYEPSTRTRISFETAAKRLGMHVVNISATGSSVEKGESLFDTFDTLQAMQPDFIVVRHRDEGVAEALAERAEPGLHVINAGDGTRAHPTQALLDAVTLQQAFGDLRPLKIAMAGDIRHSRVARSSLALFPRLGVADIRLAGPADFLPTDAERDGVRICRTLDEAIDDADAIIMLRIQKERISGLSIPSDADYHAAWGLTESRLERAAPGCRVLHPGPINRGVEIADSVADGPRSLIRRQVRNGLHTRMALLLELDGHGAYPGV</sequence>